<dbReference type="AlphaFoldDB" id="A0A3B0ZXW1"/>
<dbReference type="Gene3D" id="1.20.120.1490">
    <property type="match status" value="1"/>
</dbReference>
<organism evidence="2">
    <name type="scientific">hydrothermal vent metagenome</name>
    <dbReference type="NCBI Taxonomy" id="652676"/>
    <lineage>
        <taxon>unclassified sequences</taxon>
        <taxon>metagenomes</taxon>
        <taxon>ecological metagenomes</taxon>
    </lineage>
</organism>
<gene>
    <name evidence="2" type="ORF">MNBD_GAMMA21-805</name>
</gene>
<name>A0A3B0ZXW1_9ZZZZ</name>
<evidence type="ECO:0000256" key="1">
    <source>
        <dbReference type="SAM" id="MobiDB-lite"/>
    </source>
</evidence>
<evidence type="ECO:0000313" key="2">
    <source>
        <dbReference type="EMBL" id="VAW98435.1"/>
    </source>
</evidence>
<protein>
    <submittedName>
        <fullName evidence="2">Uncharacterized protein</fullName>
    </submittedName>
</protein>
<accession>A0A3B0ZXW1</accession>
<reference evidence="2" key="1">
    <citation type="submission" date="2018-06" db="EMBL/GenBank/DDBJ databases">
        <authorList>
            <person name="Zhirakovskaya E."/>
        </authorList>
    </citation>
    <scope>NUCLEOTIDE SEQUENCE</scope>
</reference>
<proteinExistence type="predicted"/>
<dbReference type="EMBL" id="UOFR01000059">
    <property type="protein sequence ID" value="VAW98435.1"/>
    <property type="molecule type" value="Genomic_DNA"/>
</dbReference>
<sequence length="184" mass="20490">MKKLILISVITASALISGITHAKDTMGKACKQSEKMMEKRMEMMKSDLKLDAKQEKAFAAFAKQKKALMKDMMDQKKAGMKGMGGSKEMQGGQMDKKGMQAQQGMRGKTGMMGMMSNLSFEERMNFMQKHAEKMTSTSKAGKNFFNSLTAEQKKKLNDMATNMKGMDGMNNKSGMGDMKNMNKK</sequence>
<dbReference type="GO" id="GO:0042597">
    <property type="term" value="C:periplasmic space"/>
    <property type="evidence" value="ECO:0007669"/>
    <property type="project" value="InterPro"/>
</dbReference>
<feature type="region of interest" description="Disordered" evidence="1">
    <location>
        <begin position="162"/>
        <end position="184"/>
    </location>
</feature>